<dbReference type="Proteomes" id="UP000198992">
    <property type="component" value="Unassembled WGS sequence"/>
</dbReference>
<name>A0A1H4MHV9_9BRAD</name>
<gene>
    <name evidence="3" type="ORF">SAMN05444164_0318</name>
</gene>
<feature type="signal peptide" evidence="2">
    <location>
        <begin position="1"/>
        <end position="24"/>
    </location>
</feature>
<evidence type="ECO:0000256" key="1">
    <source>
        <dbReference type="SAM" id="MobiDB-lite"/>
    </source>
</evidence>
<sequence>MRIAKLVFAGSLAAIAAVATPALAKSAERQKADEKAATTTNSTGCQAYQQAADGTWNQLPCGEAGTGGATQHRAATKGAEDDEH</sequence>
<dbReference type="EMBL" id="FNTH01000001">
    <property type="protein sequence ID" value="SEB82268.1"/>
    <property type="molecule type" value="Genomic_DNA"/>
</dbReference>
<reference evidence="3 4" key="1">
    <citation type="submission" date="2016-10" db="EMBL/GenBank/DDBJ databases">
        <authorList>
            <person name="de Groot N.N."/>
        </authorList>
    </citation>
    <scope>NUCLEOTIDE SEQUENCE [LARGE SCALE GENOMIC DNA]</scope>
    <source>
        <strain evidence="3 4">MT12</strain>
    </source>
</reference>
<evidence type="ECO:0000313" key="3">
    <source>
        <dbReference type="EMBL" id="SEB82268.1"/>
    </source>
</evidence>
<feature type="region of interest" description="Disordered" evidence="1">
    <location>
        <begin position="59"/>
        <end position="84"/>
    </location>
</feature>
<dbReference type="AlphaFoldDB" id="A0A1H4MHV9"/>
<protein>
    <submittedName>
        <fullName evidence="3">Uncharacterized protein</fullName>
    </submittedName>
</protein>
<evidence type="ECO:0000313" key="4">
    <source>
        <dbReference type="Proteomes" id="UP000198992"/>
    </source>
</evidence>
<keyword evidence="2" id="KW-0732">Signal</keyword>
<dbReference type="OrthoDB" id="8141532at2"/>
<accession>A0A1H4MHV9</accession>
<proteinExistence type="predicted"/>
<feature type="chain" id="PRO_5011627846" evidence="2">
    <location>
        <begin position="25"/>
        <end position="84"/>
    </location>
</feature>
<organism evidence="3 4">
    <name type="scientific">Bradyrhizobium erythrophlei</name>
    <dbReference type="NCBI Taxonomy" id="1437360"/>
    <lineage>
        <taxon>Bacteria</taxon>
        <taxon>Pseudomonadati</taxon>
        <taxon>Pseudomonadota</taxon>
        <taxon>Alphaproteobacteria</taxon>
        <taxon>Hyphomicrobiales</taxon>
        <taxon>Nitrobacteraceae</taxon>
        <taxon>Bradyrhizobium</taxon>
    </lineage>
</organism>
<dbReference type="RefSeq" id="WP_092113611.1">
    <property type="nucleotide sequence ID" value="NZ_FNTH01000001.1"/>
</dbReference>
<evidence type="ECO:0000256" key="2">
    <source>
        <dbReference type="SAM" id="SignalP"/>
    </source>
</evidence>